<gene>
    <name evidence="1" type="ORF">SOP96_10960</name>
</gene>
<dbReference type="EMBL" id="JAYLAA010000039">
    <property type="protein sequence ID" value="MEC3876232.1"/>
    <property type="molecule type" value="Genomic_DNA"/>
</dbReference>
<sequence>MKTFFFLLFLPILFFGQLSPKVNKLYKQLSQSERYESKNISIDGHESEVYKINEKIGKIASDDEVKFIASNGNPSTKLYALNILFSRKSKSFEKFFINNLNTKDSLKVMKGCVIRMTTIAFELYQNVLAEKQIIKQADWERKWKDSMIANHKQNSPEYQNIKDMLNTRSIWKTNEIDSLTSRLDQIILSNPNSPKVMVELLAEYHLYEGLKVPYFDKLAFFERKYKSEYIDKYLKFCRYGIKEPVSFD</sequence>
<evidence type="ECO:0008006" key="3">
    <source>
        <dbReference type="Google" id="ProtNLM"/>
    </source>
</evidence>
<organism evidence="1 2">
    <name type="scientific">Chryseobacterium salviniae</name>
    <dbReference type="NCBI Taxonomy" id="3101750"/>
    <lineage>
        <taxon>Bacteria</taxon>
        <taxon>Pseudomonadati</taxon>
        <taxon>Bacteroidota</taxon>
        <taxon>Flavobacteriia</taxon>
        <taxon>Flavobacteriales</taxon>
        <taxon>Weeksellaceae</taxon>
        <taxon>Chryseobacterium group</taxon>
        <taxon>Chryseobacterium</taxon>
    </lineage>
</organism>
<protein>
    <recommendedName>
        <fullName evidence="3">DUF4294 domain-containing protein</fullName>
    </recommendedName>
</protein>
<name>A0ABU6HWA9_9FLAO</name>
<reference evidence="1 2" key="1">
    <citation type="submission" date="2024-01" db="EMBL/GenBank/DDBJ databases">
        <title>Chryseobacterium sp. T9W2-O.</title>
        <authorList>
            <person name="Maltman C."/>
        </authorList>
    </citation>
    <scope>NUCLEOTIDE SEQUENCE [LARGE SCALE GENOMIC DNA]</scope>
    <source>
        <strain evidence="1 2">T9W2-O</strain>
    </source>
</reference>
<accession>A0ABU6HWA9</accession>
<proteinExistence type="predicted"/>
<dbReference type="RefSeq" id="WP_326320975.1">
    <property type="nucleotide sequence ID" value="NZ_JAYLAA010000039.1"/>
</dbReference>
<evidence type="ECO:0000313" key="2">
    <source>
        <dbReference type="Proteomes" id="UP001348397"/>
    </source>
</evidence>
<keyword evidence="2" id="KW-1185">Reference proteome</keyword>
<comment type="caution">
    <text evidence="1">The sequence shown here is derived from an EMBL/GenBank/DDBJ whole genome shotgun (WGS) entry which is preliminary data.</text>
</comment>
<evidence type="ECO:0000313" key="1">
    <source>
        <dbReference type="EMBL" id="MEC3876232.1"/>
    </source>
</evidence>
<dbReference type="Proteomes" id="UP001348397">
    <property type="component" value="Unassembled WGS sequence"/>
</dbReference>